<accession>A0A9D9E126</accession>
<dbReference type="PANTHER" id="PTHR43280:SF2">
    <property type="entry name" value="HTH-TYPE TRANSCRIPTIONAL REGULATOR EXSA"/>
    <property type="match status" value="1"/>
</dbReference>
<evidence type="ECO:0000256" key="3">
    <source>
        <dbReference type="ARBA" id="ARBA00023163"/>
    </source>
</evidence>
<dbReference type="InterPro" id="IPR020449">
    <property type="entry name" value="Tscrpt_reg_AraC-type_HTH"/>
</dbReference>
<keyword evidence="1" id="KW-0805">Transcription regulation</keyword>
<proteinExistence type="predicted"/>
<keyword evidence="3" id="KW-0804">Transcription</keyword>
<comment type="caution">
    <text evidence="5">The sequence shown here is derived from an EMBL/GenBank/DDBJ whole genome shotgun (WGS) entry which is preliminary data.</text>
</comment>
<gene>
    <name evidence="5" type="ORF">IAA97_07150</name>
</gene>
<dbReference type="SMART" id="SM00342">
    <property type="entry name" value="HTH_ARAC"/>
    <property type="match status" value="1"/>
</dbReference>
<dbReference type="InterPro" id="IPR009057">
    <property type="entry name" value="Homeodomain-like_sf"/>
</dbReference>
<organism evidence="5 6">
    <name type="scientific">Candidatus Ornithospirochaeta stercoripullorum</name>
    <dbReference type="NCBI Taxonomy" id="2840899"/>
    <lineage>
        <taxon>Bacteria</taxon>
        <taxon>Pseudomonadati</taxon>
        <taxon>Spirochaetota</taxon>
        <taxon>Spirochaetia</taxon>
        <taxon>Spirochaetales</taxon>
        <taxon>Spirochaetaceae</taxon>
        <taxon>Spirochaetaceae incertae sedis</taxon>
        <taxon>Candidatus Ornithospirochaeta</taxon>
    </lineage>
</organism>
<sequence length="266" mass="30049">MRTHSMIARSRLLDSEDKKNWDYSDDAELVAVVAGSVRVLSADGFQIFTLREGEGVFIPPRTITSLRCATESAAVHSIAFPLSTLWSDTESAVFEKYSVPILSLDAPISLSPKAAGLTDKAFEILQQRAYCYELETRDLISTVLVIILKELEGEDKLDKIFEDDRLHKMVTFIKEHFSEDIALADIAASGNVSERECLRSFSRTLSISPVQYLINYRITESKKLLRRTDLSISEVAYLAGFSSPAHFSRSFREETGYSPSEWRRKF</sequence>
<name>A0A9D9E126_9SPIO</name>
<dbReference type="SUPFAM" id="SSF46689">
    <property type="entry name" value="Homeodomain-like"/>
    <property type="match status" value="2"/>
</dbReference>
<dbReference type="Pfam" id="PF12833">
    <property type="entry name" value="HTH_18"/>
    <property type="match status" value="1"/>
</dbReference>
<dbReference type="Proteomes" id="UP000823615">
    <property type="component" value="Unassembled WGS sequence"/>
</dbReference>
<evidence type="ECO:0000256" key="1">
    <source>
        <dbReference type="ARBA" id="ARBA00023015"/>
    </source>
</evidence>
<dbReference type="InterPro" id="IPR018060">
    <property type="entry name" value="HTH_AraC"/>
</dbReference>
<dbReference type="PROSITE" id="PS01124">
    <property type="entry name" value="HTH_ARAC_FAMILY_2"/>
    <property type="match status" value="1"/>
</dbReference>
<reference evidence="5" key="2">
    <citation type="journal article" date="2021" name="PeerJ">
        <title>Extensive microbial diversity within the chicken gut microbiome revealed by metagenomics and culture.</title>
        <authorList>
            <person name="Gilroy R."/>
            <person name="Ravi A."/>
            <person name="Getino M."/>
            <person name="Pursley I."/>
            <person name="Horton D.L."/>
            <person name="Alikhan N.F."/>
            <person name="Baker D."/>
            <person name="Gharbi K."/>
            <person name="Hall N."/>
            <person name="Watson M."/>
            <person name="Adriaenssens E.M."/>
            <person name="Foster-Nyarko E."/>
            <person name="Jarju S."/>
            <person name="Secka A."/>
            <person name="Antonio M."/>
            <person name="Oren A."/>
            <person name="Chaudhuri R.R."/>
            <person name="La Ragione R."/>
            <person name="Hildebrand F."/>
            <person name="Pallen M.J."/>
        </authorList>
    </citation>
    <scope>NUCLEOTIDE SEQUENCE</scope>
    <source>
        <strain evidence="5">7293</strain>
    </source>
</reference>
<dbReference type="EMBL" id="JADIMT010000083">
    <property type="protein sequence ID" value="MBO8436737.1"/>
    <property type="molecule type" value="Genomic_DNA"/>
</dbReference>
<evidence type="ECO:0000313" key="6">
    <source>
        <dbReference type="Proteomes" id="UP000823615"/>
    </source>
</evidence>
<evidence type="ECO:0000256" key="2">
    <source>
        <dbReference type="ARBA" id="ARBA00023125"/>
    </source>
</evidence>
<feature type="domain" description="HTH araC/xylS-type" evidence="4">
    <location>
        <begin position="167"/>
        <end position="265"/>
    </location>
</feature>
<dbReference type="GO" id="GO:0043565">
    <property type="term" value="F:sequence-specific DNA binding"/>
    <property type="evidence" value="ECO:0007669"/>
    <property type="project" value="InterPro"/>
</dbReference>
<dbReference type="GO" id="GO:0003700">
    <property type="term" value="F:DNA-binding transcription factor activity"/>
    <property type="evidence" value="ECO:0007669"/>
    <property type="project" value="InterPro"/>
</dbReference>
<dbReference type="AlphaFoldDB" id="A0A9D9E126"/>
<evidence type="ECO:0000313" key="5">
    <source>
        <dbReference type="EMBL" id="MBO8436737.1"/>
    </source>
</evidence>
<protein>
    <submittedName>
        <fullName evidence="5">Helix-turn-helix domain-containing protein</fullName>
    </submittedName>
</protein>
<dbReference type="PROSITE" id="PS00041">
    <property type="entry name" value="HTH_ARAC_FAMILY_1"/>
    <property type="match status" value="1"/>
</dbReference>
<dbReference type="Gene3D" id="1.10.10.60">
    <property type="entry name" value="Homeodomain-like"/>
    <property type="match status" value="2"/>
</dbReference>
<dbReference type="PANTHER" id="PTHR43280">
    <property type="entry name" value="ARAC-FAMILY TRANSCRIPTIONAL REGULATOR"/>
    <property type="match status" value="1"/>
</dbReference>
<dbReference type="PRINTS" id="PR00032">
    <property type="entry name" value="HTHARAC"/>
</dbReference>
<dbReference type="InterPro" id="IPR018062">
    <property type="entry name" value="HTH_AraC-typ_CS"/>
</dbReference>
<reference evidence="5" key="1">
    <citation type="submission" date="2020-10" db="EMBL/GenBank/DDBJ databases">
        <authorList>
            <person name="Gilroy R."/>
        </authorList>
    </citation>
    <scope>NUCLEOTIDE SEQUENCE</scope>
    <source>
        <strain evidence="5">7293</strain>
    </source>
</reference>
<keyword evidence="2" id="KW-0238">DNA-binding</keyword>
<evidence type="ECO:0000259" key="4">
    <source>
        <dbReference type="PROSITE" id="PS01124"/>
    </source>
</evidence>